<sequence>MNDRSAPPERRLDRRIPMSCPAAIHLPGGDTVEAECVELSVGGMTLRSTYVPGEAEVLRVSVSSPTGAAPLVARLEVKRCHALGGGRYEIGGAIVQVLG</sequence>
<evidence type="ECO:0000259" key="1">
    <source>
        <dbReference type="Pfam" id="PF07238"/>
    </source>
</evidence>
<name>A0A4S4A8W3_9RHOO</name>
<accession>A0A4S4A8W3</accession>
<feature type="domain" description="PilZ" evidence="1">
    <location>
        <begin position="9"/>
        <end position="90"/>
    </location>
</feature>
<dbReference type="RefSeq" id="WP_136387038.1">
    <property type="nucleotide sequence ID" value="NZ_SSOD01000027.1"/>
</dbReference>
<proteinExistence type="predicted"/>
<protein>
    <submittedName>
        <fullName evidence="2">PilZ domain-containing protein</fullName>
    </submittedName>
</protein>
<dbReference type="AlphaFoldDB" id="A0A4S4A8W3"/>
<organism evidence="2 3">
    <name type="scientific">Pseudothauera rhizosphaerae</name>
    <dbReference type="NCBI Taxonomy" id="2565932"/>
    <lineage>
        <taxon>Bacteria</taxon>
        <taxon>Pseudomonadati</taxon>
        <taxon>Pseudomonadota</taxon>
        <taxon>Betaproteobacteria</taxon>
        <taxon>Rhodocyclales</taxon>
        <taxon>Zoogloeaceae</taxon>
        <taxon>Pseudothauera</taxon>
    </lineage>
</organism>
<evidence type="ECO:0000313" key="2">
    <source>
        <dbReference type="EMBL" id="THF54997.1"/>
    </source>
</evidence>
<dbReference type="SUPFAM" id="SSF141371">
    <property type="entry name" value="PilZ domain-like"/>
    <property type="match status" value="1"/>
</dbReference>
<dbReference type="Pfam" id="PF07238">
    <property type="entry name" value="PilZ"/>
    <property type="match status" value="1"/>
</dbReference>
<evidence type="ECO:0000313" key="3">
    <source>
        <dbReference type="Proteomes" id="UP000307956"/>
    </source>
</evidence>
<dbReference type="EMBL" id="SSOD01000027">
    <property type="protein sequence ID" value="THF54997.1"/>
    <property type="molecule type" value="Genomic_DNA"/>
</dbReference>
<reference evidence="2 3" key="1">
    <citation type="submission" date="2019-04" db="EMBL/GenBank/DDBJ databases">
        <title>Azoarcus rhizosphaerae sp. nov. isolated from rhizosphere of Ficus religiosa.</title>
        <authorList>
            <person name="Lin S.-Y."/>
            <person name="Hameed A."/>
            <person name="Hsu Y.-H."/>
            <person name="Young C.-C."/>
        </authorList>
    </citation>
    <scope>NUCLEOTIDE SEQUENCE [LARGE SCALE GENOMIC DNA]</scope>
    <source>
        <strain evidence="2 3">CC-YHH848</strain>
    </source>
</reference>
<keyword evidence="3" id="KW-1185">Reference proteome</keyword>
<dbReference type="InterPro" id="IPR009875">
    <property type="entry name" value="PilZ_domain"/>
</dbReference>
<dbReference type="Proteomes" id="UP000307956">
    <property type="component" value="Unassembled WGS sequence"/>
</dbReference>
<dbReference type="OrthoDB" id="8562941at2"/>
<dbReference type="Gene3D" id="2.40.10.220">
    <property type="entry name" value="predicted glycosyltransferase like domains"/>
    <property type="match status" value="1"/>
</dbReference>
<gene>
    <name evidence="2" type="ORF">E6O51_21265</name>
</gene>
<comment type="caution">
    <text evidence="2">The sequence shown here is derived from an EMBL/GenBank/DDBJ whole genome shotgun (WGS) entry which is preliminary data.</text>
</comment>
<dbReference type="GO" id="GO:0035438">
    <property type="term" value="F:cyclic-di-GMP binding"/>
    <property type="evidence" value="ECO:0007669"/>
    <property type="project" value="InterPro"/>
</dbReference>